<organism evidence="1 2">
    <name type="scientific">Cephalotus follicularis</name>
    <name type="common">Albany pitcher plant</name>
    <dbReference type="NCBI Taxonomy" id="3775"/>
    <lineage>
        <taxon>Eukaryota</taxon>
        <taxon>Viridiplantae</taxon>
        <taxon>Streptophyta</taxon>
        <taxon>Embryophyta</taxon>
        <taxon>Tracheophyta</taxon>
        <taxon>Spermatophyta</taxon>
        <taxon>Magnoliopsida</taxon>
        <taxon>eudicotyledons</taxon>
        <taxon>Gunneridae</taxon>
        <taxon>Pentapetalae</taxon>
        <taxon>rosids</taxon>
        <taxon>fabids</taxon>
        <taxon>Oxalidales</taxon>
        <taxon>Cephalotaceae</taxon>
        <taxon>Cephalotus</taxon>
    </lineage>
</organism>
<dbReference type="OrthoDB" id="786875at2759"/>
<proteinExistence type="predicted"/>
<dbReference type="InParanoid" id="A0A1Q3BHM9"/>
<dbReference type="AlphaFoldDB" id="A0A1Q3BHM9"/>
<gene>
    <name evidence="1" type="ORF">CFOL_v3_10779</name>
</gene>
<protein>
    <submittedName>
        <fullName evidence="1">DUF863 domain-containing protein</fullName>
    </submittedName>
</protein>
<dbReference type="Pfam" id="PF05904">
    <property type="entry name" value="DUF863"/>
    <property type="match status" value="1"/>
</dbReference>
<name>A0A1Q3BHM9_CEPFO</name>
<dbReference type="Proteomes" id="UP000187406">
    <property type="component" value="Unassembled WGS sequence"/>
</dbReference>
<dbReference type="PANTHER" id="PTHR33167">
    <property type="entry name" value="TRANSCRIPTION FACTOR, PUTATIVE (DUF863)-RELATED"/>
    <property type="match status" value="1"/>
</dbReference>
<dbReference type="EMBL" id="BDDD01000531">
    <property type="protein sequence ID" value="GAV67273.1"/>
    <property type="molecule type" value="Genomic_DNA"/>
</dbReference>
<dbReference type="PANTHER" id="PTHR33167:SF29">
    <property type="entry name" value="T28K15.14 PROTEIN"/>
    <property type="match status" value="1"/>
</dbReference>
<comment type="caution">
    <text evidence="1">The sequence shown here is derived from an EMBL/GenBank/DDBJ whole genome shotgun (WGS) entry which is preliminary data.</text>
</comment>
<dbReference type="InterPro" id="IPR008581">
    <property type="entry name" value="DUF863_pln"/>
</dbReference>
<reference evidence="2" key="1">
    <citation type="submission" date="2016-04" db="EMBL/GenBank/DDBJ databases">
        <title>Cephalotus genome sequencing.</title>
        <authorList>
            <person name="Fukushima K."/>
            <person name="Hasebe M."/>
            <person name="Fang X."/>
        </authorList>
    </citation>
    <scope>NUCLEOTIDE SEQUENCE [LARGE SCALE GENOMIC DNA]</scope>
    <source>
        <strain evidence="2">cv. St1</strain>
    </source>
</reference>
<evidence type="ECO:0000313" key="2">
    <source>
        <dbReference type="Proteomes" id="UP000187406"/>
    </source>
</evidence>
<accession>A0A1Q3BHM9</accession>
<keyword evidence="2" id="KW-1185">Reference proteome</keyword>
<evidence type="ECO:0000313" key="1">
    <source>
        <dbReference type="EMBL" id="GAV67273.1"/>
    </source>
</evidence>
<sequence>MLMRGDFDLNSAQRYTGSLDEVFKETILDQEFIFRKQVYELHRLYRVQKTLMQDLAGKEFERYNSWKLSLQTSPVPLINPTRHDPETIFSSIPLQAASSELLISQKMSEAQQSVYYKLQHRPLGLQLPSNQYISHGDDDPMELTLSLSLGEINRRKECTKRTWFDKKSHCSSTEVIDLEESTERISNCSQTVVIDLEESTERVSNGGAKHAPFLGCAAPIACFRGKQEPQGSLISYPNILRYVEKDTSHEIAESSSLVDNRKYCTEHNPFNQGSNLSSKINHCFEGLKECQDGIPCNNLPIKKQQIIPHQGGHLDLNKVLLDDTTCCLHSPSLAYTSAASSSDCFNGQVDRAKGGFSPTTVSSEEINNCLNKISDIEPQDDALDLALTNSNNMKQRTQILARYSRLDGITGGEANPTESVFRSSIDLCVDFGSPSSEPNNEKDEFTSKLQSGLFLLGSNYTCVATRQVSCEKSEVEDAAVLCSDHSQNALHDGCSDKSLASFKSHCISDDDSSSVKTMQSGTDICNSDIPAFDQSSRTHIVAPIMESSNGKYEYHDKIEESAEVDLMIRTAAESLIRISVYNAASHQDCLTKAASNEMETAEREQPRCPSDSYELIAFNLMESNEEDNCVSSQPFDVNDCEKKDFGVKLRRGRRLKDFQRDILPGLASLSRHEIREDMNILAGVLRSREYRKIRGKTAVEESWCITRRSRRSRLIYGRRNYS</sequence>